<sequence>MSKEIINIIAEAFKAIPAGNHLVKQDSKRDKRYKKLGAFVYNNAVKRNGLRLSGNKQGVAIAYIIDPLNNKKTFKDFINDLKFVFGISGLKNGLAIAKRQKYIQEQRPKDKKYMYWEFTGVNPNHQGNDNGVFAMGQLRDQVYTEAHEKQLDIYTETSIKKNMIVYRRYGFDIYHEWKMPDGSTMWFLHYDTKSKPDFKPISPK</sequence>
<proteinExistence type="predicted"/>
<dbReference type="RefSeq" id="WP_377712558.1">
    <property type="nucleotide sequence ID" value="NZ_JBHTJM010000002.1"/>
</dbReference>
<evidence type="ECO:0000313" key="1">
    <source>
        <dbReference type="EMBL" id="MFD0962661.1"/>
    </source>
</evidence>
<evidence type="ECO:0000313" key="2">
    <source>
        <dbReference type="Proteomes" id="UP001596997"/>
    </source>
</evidence>
<dbReference type="EMBL" id="JBHTJM010000002">
    <property type="protein sequence ID" value="MFD0962661.1"/>
    <property type="molecule type" value="Genomic_DNA"/>
</dbReference>
<protein>
    <recommendedName>
        <fullName evidence="3">N-acetyltransferase domain-containing protein</fullName>
    </recommendedName>
</protein>
<evidence type="ECO:0008006" key="3">
    <source>
        <dbReference type="Google" id="ProtNLM"/>
    </source>
</evidence>
<organism evidence="1 2">
    <name type="scientific">Pseudofulvibacter geojedonensis</name>
    <dbReference type="NCBI Taxonomy" id="1123758"/>
    <lineage>
        <taxon>Bacteria</taxon>
        <taxon>Pseudomonadati</taxon>
        <taxon>Bacteroidota</taxon>
        <taxon>Flavobacteriia</taxon>
        <taxon>Flavobacteriales</taxon>
        <taxon>Flavobacteriaceae</taxon>
        <taxon>Pseudofulvibacter</taxon>
    </lineage>
</organism>
<accession>A0ABW3HYM9</accession>
<keyword evidence="2" id="KW-1185">Reference proteome</keyword>
<dbReference type="Proteomes" id="UP001596997">
    <property type="component" value="Unassembled WGS sequence"/>
</dbReference>
<dbReference type="Gene3D" id="3.40.630.30">
    <property type="match status" value="1"/>
</dbReference>
<reference evidence="2" key="1">
    <citation type="journal article" date="2019" name="Int. J. Syst. Evol. Microbiol.">
        <title>The Global Catalogue of Microorganisms (GCM) 10K type strain sequencing project: providing services to taxonomists for standard genome sequencing and annotation.</title>
        <authorList>
            <consortium name="The Broad Institute Genomics Platform"/>
            <consortium name="The Broad Institute Genome Sequencing Center for Infectious Disease"/>
            <person name="Wu L."/>
            <person name="Ma J."/>
        </authorList>
    </citation>
    <scope>NUCLEOTIDE SEQUENCE [LARGE SCALE GENOMIC DNA]</scope>
    <source>
        <strain evidence="2">CCUG 62114</strain>
    </source>
</reference>
<name>A0ABW3HYM9_9FLAO</name>
<comment type="caution">
    <text evidence="1">The sequence shown here is derived from an EMBL/GenBank/DDBJ whole genome shotgun (WGS) entry which is preliminary data.</text>
</comment>
<gene>
    <name evidence="1" type="ORF">ACFQ1O_01430</name>
</gene>